<organism evidence="6 7">
    <name type="scientific">Daucus carota subsp. sativus</name>
    <name type="common">Carrot</name>
    <dbReference type="NCBI Taxonomy" id="79200"/>
    <lineage>
        <taxon>Eukaryota</taxon>
        <taxon>Viridiplantae</taxon>
        <taxon>Streptophyta</taxon>
        <taxon>Embryophyta</taxon>
        <taxon>Tracheophyta</taxon>
        <taxon>Spermatophyta</taxon>
        <taxon>Magnoliopsida</taxon>
        <taxon>eudicotyledons</taxon>
        <taxon>Gunneridae</taxon>
        <taxon>Pentapetalae</taxon>
        <taxon>asterids</taxon>
        <taxon>campanulids</taxon>
        <taxon>Apiales</taxon>
        <taxon>Apiaceae</taxon>
        <taxon>Apioideae</taxon>
        <taxon>Scandiceae</taxon>
        <taxon>Daucinae</taxon>
        <taxon>Daucus</taxon>
        <taxon>Daucus sect. Daucus</taxon>
    </lineage>
</organism>
<dbReference type="OMA" id="NDELLWT"/>
<dbReference type="FunFam" id="3.40.50.1820:FF:000719">
    <property type="entry name" value="Serine carboxypeptidase 3"/>
    <property type="match status" value="1"/>
</dbReference>
<evidence type="ECO:0000256" key="3">
    <source>
        <dbReference type="ARBA" id="ARBA00022670"/>
    </source>
</evidence>
<keyword evidence="5" id="KW-0325">Glycoprotein</keyword>
<keyword evidence="3" id="KW-0645">Protease</keyword>
<proteinExistence type="inferred from homology"/>
<keyword evidence="2" id="KW-0121">Carboxypeptidase</keyword>
<name>A0A164XAB6_DAUCS</name>
<dbReference type="Gramene" id="KZM92911">
    <property type="protein sequence ID" value="KZM92911"/>
    <property type="gene ID" value="DCAR_016156"/>
</dbReference>
<keyword evidence="7" id="KW-1185">Reference proteome</keyword>
<gene>
    <name evidence="6" type="ORF">DCAR_0518498</name>
</gene>
<evidence type="ECO:0000256" key="1">
    <source>
        <dbReference type="ARBA" id="ARBA00009431"/>
    </source>
</evidence>
<evidence type="ECO:0000256" key="4">
    <source>
        <dbReference type="ARBA" id="ARBA00022801"/>
    </source>
</evidence>
<dbReference type="InterPro" id="IPR029058">
    <property type="entry name" value="AB_hydrolase_fold"/>
</dbReference>
<accession>A0A164XAB6</accession>
<reference evidence="6" key="1">
    <citation type="journal article" date="2016" name="Nat. Genet.">
        <title>A high-quality carrot genome assembly provides new insights into carotenoid accumulation and asterid genome evolution.</title>
        <authorList>
            <person name="Iorizzo M."/>
            <person name="Ellison S."/>
            <person name="Senalik D."/>
            <person name="Zeng P."/>
            <person name="Satapoomin P."/>
            <person name="Huang J."/>
            <person name="Bowman M."/>
            <person name="Iovene M."/>
            <person name="Sanseverino W."/>
            <person name="Cavagnaro P."/>
            <person name="Yildiz M."/>
            <person name="Macko-Podgorni A."/>
            <person name="Moranska E."/>
            <person name="Grzebelus E."/>
            <person name="Grzebelus D."/>
            <person name="Ashrafi H."/>
            <person name="Zheng Z."/>
            <person name="Cheng S."/>
            <person name="Spooner D."/>
            <person name="Van Deynze A."/>
            <person name="Simon P."/>
        </authorList>
    </citation>
    <scope>NUCLEOTIDE SEQUENCE</scope>
    <source>
        <tissue evidence="6">Leaf</tissue>
    </source>
</reference>
<comment type="similarity">
    <text evidence="1">Belongs to the peptidase S10 family.</text>
</comment>
<evidence type="ECO:0000313" key="6">
    <source>
        <dbReference type="EMBL" id="WOG99150.1"/>
    </source>
</evidence>
<dbReference type="Proteomes" id="UP000077755">
    <property type="component" value="Chromosome 5"/>
</dbReference>
<dbReference type="InterPro" id="IPR001563">
    <property type="entry name" value="Peptidase_S10"/>
</dbReference>
<evidence type="ECO:0000256" key="5">
    <source>
        <dbReference type="ARBA" id="ARBA00023180"/>
    </source>
</evidence>
<reference evidence="6" key="2">
    <citation type="submission" date="2022-03" db="EMBL/GenBank/DDBJ databases">
        <title>Draft title - Genomic analysis of global carrot germplasm unveils the trajectory of domestication and the origin of high carotenoid orange carrot.</title>
        <authorList>
            <person name="Iorizzo M."/>
            <person name="Ellison S."/>
            <person name="Senalik D."/>
            <person name="Macko-Podgorni A."/>
            <person name="Grzebelus D."/>
            <person name="Bostan H."/>
            <person name="Rolling W."/>
            <person name="Curaba J."/>
            <person name="Simon P."/>
        </authorList>
    </citation>
    <scope>NUCLEOTIDE SEQUENCE</scope>
    <source>
        <tissue evidence="6">Leaf</tissue>
    </source>
</reference>
<protein>
    <submittedName>
        <fullName evidence="6">Uncharacterized protein</fullName>
    </submittedName>
</protein>
<dbReference type="Pfam" id="PF00450">
    <property type="entry name" value="Peptidase_S10"/>
    <property type="match status" value="1"/>
</dbReference>
<sequence>MFYFFFESRNSKNDPVVIWLTGGPGCSSELDLFYENGPFTIVKNMSLMWNEHGWDKVFNLLYVDQPTGTGFMCSSDRQNIRHNEEGFSNDLYDFLQVPCLKKWSV</sequence>
<dbReference type="AlphaFoldDB" id="A0A164XAB6"/>
<keyword evidence="4" id="KW-0378">Hydrolase</keyword>
<dbReference type="SUPFAM" id="SSF53474">
    <property type="entry name" value="alpha/beta-Hydrolases"/>
    <property type="match status" value="1"/>
</dbReference>
<dbReference type="PANTHER" id="PTHR11802:SF113">
    <property type="entry name" value="SERINE CARBOXYPEPTIDASE CTSA-4.1"/>
    <property type="match status" value="1"/>
</dbReference>
<dbReference type="GO" id="GO:0005773">
    <property type="term" value="C:vacuole"/>
    <property type="evidence" value="ECO:0007669"/>
    <property type="project" value="TreeGrafter"/>
</dbReference>
<dbReference type="PANTHER" id="PTHR11802">
    <property type="entry name" value="SERINE PROTEASE FAMILY S10 SERINE CARBOXYPEPTIDASE"/>
    <property type="match status" value="1"/>
</dbReference>
<dbReference type="GO" id="GO:0004185">
    <property type="term" value="F:serine-type carboxypeptidase activity"/>
    <property type="evidence" value="ECO:0007669"/>
    <property type="project" value="InterPro"/>
</dbReference>
<dbReference type="Gene3D" id="3.40.50.1820">
    <property type="entry name" value="alpha/beta hydrolase"/>
    <property type="match status" value="1"/>
</dbReference>
<evidence type="ECO:0000256" key="2">
    <source>
        <dbReference type="ARBA" id="ARBA00022645"/>
    </source>
</evidence>
<dbReference type="EMBL" id="CP093347">
    <property type="protein sequence ID" value="WOG99150.1"/>
    <property type="molecule type" value="Genomic_DNA"/>
</dbReference>
<dbReference type="GO" id="GO:0006508">
    <property type="term" value="P:proteolysis"/>
    <property type="evidence" value="ECO:0007669"/>
    <property type="project" value="UniProtKB-KW"/>
</dbReference>
<evidence type="ECO:0000313" key="7">
    <source>
        <dbReference type="Proteomes" id="UP000077755"/>
    </source>
</evidence>